<dbReference type="PANTHER" id="PTHR19303:SF27">
    <property type="entry name" value="HTH CENPB-TYPE DOMAIN-CONTAINING PROTEIN"/>
    <property type="match status" value="1"/>
</dbReference>
<dbReference type="InterPro" id="IPR006600">
    <property type="entry name" value="HTH_CenpB_DNA-bd_dom"/>
</dbReference>
<protein>
    <submittedName>
        <fullName evidence="5">Tigger transposable element-derived protein 1-like</fullName>
    </submittedName>
</protein>
<reference evidence="5" key="1">
    <citation type="submission" date="2025-08" db="UniProtKB">
        <authorList>
            <consortium name="RefSeq"/>
        </authorList>
    </citation>
    <scope>IDENTIFICATION</scope>
</reference>
<feature type="region of interest" description="Disordered" evidence="2">
    <location>
        <begin position="287"/>
        <end position="324"/>
    </location>
</feature>
<evidence type="ECO:0000313" key="4">
    <source>
        <dbReference type="Proteomes" id="UP000694906"/>
    </source>
</evidence>
<evidence type="ECO:0000313" key="5">
    <source>
        <dbReference type="RefSeq" id="XP_021100039.1"/>
    </source>
</evidence>
<evidence type="ECO:0000256" key="1">
    <source>
        <dbReference type="ARBA" id="ARBA00023125"/>
    </source>
</evidence>
<dbReference type="Pfam" id="PF03221">
    <property type="entry name" value="HTH_Tnp_Tc5"/>
    <property type="match status" value="1"/>
</dbReference>
<dbReference type="SUPFAM" id="SSF46689">
    <property type="entry name" value="Homeodomain-like"/>
    <property type="match status" value="2"/>
</dbReference>
<sequence>MAPKKLERKLRKEGKVKKAITIEKKKEIVEKYESGVRVTDLANMYSMSKSTISTILRRKDLYKEASVAKGVTQISKSRSTVLEQVERLLLEWINERQTTGYILSESIICEKARAINADLVKDNPSTRDNGETFRASRGWFHNFKARTGVLSVTRHGEAASADKRAAVVAESTGPQVDSGDVKELVEEHSEGLSTEELQKIAAEELSEEEGEYQQSVQQGSSSEIKEILKKWTKLQIFVEKTHPDREKANRCIHLLNDNVMSYYRTVLKKRQKQTALDQLLVLKRLRPSEPEAGPSGLQTLPRRERTPESQIPHVLMEGASPSKQ</sequence>
<dbReference type="SMART" id="SM00674">
    <property type="entry name" value="CENPB"/>
    <property type="match status" value="1"/>
</dbReference>
<evidence type="ECO:0000259" key="3">
    <source>
        <dbReference type="PROSITE" id="PS51253"/>
    </source>
</evidence>
<gene>
    <name evidence="5" type="primary">LOC106007926</name>
</gene>
<dbReference type="GO" id="GO:0003677">
    <property type="term" value="F:DNA binding"/>
    <property type="evidence" value="ECO:0007669"/>
    <property type="project" value="UniProtKB-KW"/>
</dbReference>
<dbReference type="Proteomes" id="UP000694906">
    <property type="component" value="Unplaced"/>
</dbReference>
<dbReference type="InterPro" id="IPR050863">
    <property type="entry name" value="CenT-Element_Derived"/>
</dbReference>
<dbReference type="PROSITE" id="PS51253">
    <property type="entry name" value="HTH_CENPB"/>
    <property type="match status" value="1"/>
</dbReference>
<name>A0AAX6RTX2_HETGA</name>
<proteinExistence type="predicted"/>
<evidence type="ECO:0000256" key="2">
    <source>
        <dbReference type="SAM" id="MobiDB-lite"/>
    </source>
</evidence>
<keyword evidence="1" id="KW-0238">DNA-binding</keyword>
<dbReference type="AlphaFoldDB" id="A0AAX6RTX2"/>
<dbReference type="GO" id="GO:0005634">
    <property type="term" value="C:nucleus"/>
    <property type="evidence" value="ECO:0007669"/>
    <property type="project" value="TreeGrafter"/>
</dbReference>
<dbReference type="RefSeq" id="XP_021100039.1">
    <property type="nucleotide sequence ID" value="XM_021244380.1"/>
</dbReference>
<dbReference type="PANTHER" id="PTHR19303">
    <property type="entry name" value="TRANSPOSON"/>
    <property type="match status" value="1"/>
</dbReference>
<feature type="domain" description="HTH CENPB-type" evidence="3">
    <location>
        <begin position="73"/>
        <end position="153"/>
    </location>
</feature>
<keyword evidence="4" id="KW-1185">Reference proteome</keyword>
<dbReference type="GeneID" id="106007926"/>
<accession>A0AAX6RTX2</accession>
<dbReference type="Gene3D" id="1.10.10.60">
    <property type="entry name" value="Homeodomain-like"/>
    <property type="match status" value="2"/>
</dbReference>
<organism evidence="4 5">
    <name type="scientific">Heterocephalus glaber</name>
    <name type="common">Naked mole rat</name>
    <dbReference type="NCBI Taxonomy" id="10181"/>
    <lineage>
        <taxon>Eukaryota</taxon>
        <taxon>Metazoa</taxon>
        <taxon>Chordata</taxon>
        <taxon>Craniata</taxon>
        <taxon>Vertebrata</taxon>
        <taxon>Euteleostomi</taxon>
        <taxon>Mammalia</taxon>
        <taxon>Eutheria</taxon>
        <taxon>Euarchontoglires</taxon>
        <taxon>Glires</taxon>
        <taxon>Rodentia</taxon>
        <taxon>Hystricomorpha</taxon>
        <taxon>Bathyergidae</taxon>
        <taxon>Heterocephalus</taxon>
    </lineage>
</organism>
<dbReference type="InterPro" id="IPR009057">
    <property type="entry name" value="Homeodomain-like_sf"/>
</dbReference>